<dbReference type="InterPro" id="IPR008816">
    <property type="entry name" value="Gly_zipper_2TM_dom"/>
</dbReference>
<evidence type="ECO:0000259" key="1">
    <source>
        <dbReference type="Pfam" id="PF05433"/>
    </source>
</evidence>
<keyword evidence="3" id="KW-1185">Reference proteome</keyword>
<sequence length="211" mass="23391">MLKSKSSERKQLLPHLLLMKKTLCLTSLNSLRKTSHRRSYICHRGVTHAPLSGVYLLHTHRGYTMKLALAALLLFSSVPAAQAYESQSGYAKEQKCFKKVYRERYIPGTMKNPGYVKTERKRVRVPCQKMFGEDIWHEPAYEGSYYPTPRRTYRPAERSHVDNNDCTGGTVAGGILGGGAAAAMSRGDGRWWAIPLGVVGGAMVGCQIDGG</sequence>
<dbReference type="RefSeq" id="YP_004323842.1">
    <property type="nucleotide sequence ID" value="NC_015286.1"/>
</dbReference>
<dbReference type="GO" id="GO:0019867">
    <property type="term" value="C:outer membrane"/>
    <property type="evidence" value="ECO:0007669"/>
    <property type="project" value="InterPro"/>
</dbReference>
<organism evidence="2 3">
    <name type="scientific">Synechococcus phage Syn19</name>
    <dbReference type="NCBI Taxonomy" id="445684"/>
    <lineage>
        <taxon>Viruses</taxon>
        <taxon>Duplodnaviria</taxon>
        <taxon>Heunggongvirae</taxon>
        <taxon>Uroviricota</taxon>
        <taxon>Caudoviricetes</taxon>
        <taxon>Pantevenvirales</taxon>
        <taxon>Kyanoviridae</taxon>
        <taxon>Pontusvirus</taxon>
        <taxon>Pontusvirus syn19</taxon>
    </lineage>
</organism>
<feature type="domain" description="Glycine zipper 2TM" evidence="1">
    <location>
        <begin position="168"/>
        <end position="208"/>
    </location>
</feature>
<name>E3SPX4_9CAUD</name>
<dbReference type="EMBL" id="GU071106">
    <property type="protein sequence ID" value="ADO99548.1"/>
    <property type="molecule type" value="Genomic_DNA"/>
</dbReference>
<dbReference type="OrthoDB" id="18767at10239"/>
<accession>E3SPX4</accession>
<evidence type="ECO:0000313" key="3">
    <source>
        <dbReference type="Proteomes" id="UP000006535"/>
    </source>
</evidence>
<proteinExistence type="predicted"/>
<evidence type="ECO:0000313" key="2">
    <source>
        <dbReference type="EMBL" id="ADO99548.1"/>
    </source>
</evidence>
<gene>
    <name evidence="2" type="ORF">Syn19_004</name>
</gene>
<dbReference type="GeneID" id="10328560"/>
<dbReference type="Pfam" id="PF05433">
    <property type="entry name" value="Rick_17kDa_Anti"/>
    <property type="match status" value="1"/>
</dbReference>
<reference evidence="2 3" key="1">
    <citation type="journal article" date="2010" name="Environ. Microbiol.">
        <title>Genomic analysis of oceanic cyanobacterial myoviruses compared with T4-like myoviruses from diverse hosts and environments.</title>
        <authorList>
            <person name="Sullivan M.B."/>
            <person name="Huang K.H."/>
            <person name="Ignacio-Espinoza J.C."/>
            <person name="Berlin A.M."/>
            <person name="Kelly L."/>
            <person name="Weigele P.R."/>
            <person name="DeFrancesco A.S."/>
            <person name="Kern S.E."/>
            <person name="Thompson L.R."/>
            <person name="Young S."/>
            <person name="Yandava C."/>
            <person name="Fu R."/>
            <person name="Krastins B."/>
            <person name="Chase M."/>
            <person name="Sarracino D."/>
            <person name="Osburne M.S."/>
            <person name="Henn M.R."/>
            <person name="Chisholm S.W."/>
        </authorList>
    </citation>
    <scope>NUCLEOTIDE SEQUENCE [LARGE SCALE GENOMIC DNA]</scope>
    <source>
        <strain evidence="2">Syn19</strain>
    </source>
</reference>
<dbReference type="KEGG" id="vg:10328560"/>
<dbReference type="Proteomes" id="UP000006535">
    <property type="component" value="Segment"/>
</dbReference>
<protein>
    <submittedName>
        <fullName evidence="2">cAMP phosphodiesterase</fullName>
    </submittedName>
</protein>